<dbReference type="EMBL" id="GIFC01002689">
    <property type="protein sequence ID" value="MXU84772.1"/>
    <property type="molecule type" value="Transcribed_RNA"/>
</dbReference>
<evidence type="ECO:0000313" key="1">
    <source>
        <dbReference type="EMBL" id="MXU84772.1"/>
    </source>
</evidence>
<dbReference type="AlphaFoldDB" id="A0A6B0TXI1"/>
<sequence>MLSLMYDKSRSKSSSWYLFLFLLTTCLSRAVMVILEHHTSAPMTKIHRRDVCSNDGAISAATTVSAPSCYHPTLTEQFRGVQ</sequence>
<accession>A0A6B0TXI1</accession>
<proteinExistence type="predicted"/>
<reference evidence="1" key="1">
    <citation type="submission" date="2019-12" db="EMBL/GenBank/DDBJ databases">
        <title>An insight into the sialome of adult female Ixodes ricinus ticks feeding for 6 days.</title>
        <authorList>
            <person name="Perner J."/>
            <person name="Ribeiro J.M.C."/>
        </authorList>
    </citation>
    <scope>NUCLEOTIDE SEQUENCE</scope>
    <source>
        <strain evidence="1">Semi-engorged</strain>
        <tissue evidence="1">Salivary glands</tissue>
    </source>
</reference>
<name>A0A6B0TXI1_IXORI</name>
<organism evidence="1">
    <name type="scientific">Ixodes ricinus</name>
    <name type="common">Common tick</name>
    <name type="synonym">Acarus ricinus</name>
    <dbReference type="NCBI Taxonomy" id="34613"/>
    <lineage>
        <taxon>Eukaryota</taxon>
        <taxon>Metazoa</taxon>
        <taxon>Ecdysozoa</taxon>
        <taxon>Arthropoda</taxon>
        <taxon>Chelicerata</taxon>
        <taxon>Arachnida</taxon>
        <taxon>Acari</taxon>
        <taxon>Parasitiformes</taxon>
        <taxon>Ixodida</taxon>
        <taxon>Ixodoidea</taxon>
        <taxon>Ixodidae</taxon>
        <taxon>Ixodinae</taxon>
        <taxon>Ixodes</taxon>
    </lineage>
</organism>
<protein>
    <submittedName>
        <fullName evidence="1">Putative secreted protein</fullName>
    </submittedName>
</protein>